<feature type="transmembrane region" description="Helical" evidence="1">
    <location>
        <begin position="257"/>
        <end position="278"/>
    </location>
</feature>
<dbReference type="PANTHER" id="PTHR22943:SF248">
    <property type="entry name" value="SEVEN TM RECEPTOR"/>
    <property type="match status" value="1"/>
</dbReference>
<keyword evidence="1" id="KW-0472">Membrane</keyword>
<feature type="transmembrane region" description="Helical" evidence="1">
    <location>
        <begin position="114"/>
        <end position="132"/>
    </location>
</feature>
<dbReference type="EMBL" id="BTSX01000004">
    <property type="protein sequence ID" value="GMS93283.1"/>
    <property type="molecule type" value="Genomic_DNA"/>
</dbReference>
<accession>A0AAV5TGM4</accession>
<evidence type="ECO:0008006" key="4">
    <source>
        <dbReference type="Google" id="ProtNLM"/>
    </source>
</evidence>
<feature type="transmembrane region" description="Helical" evidence="1">
    <location>
        <begin position="28"/>
        <end position="48"/>
    </location>
</feature>
<comment type="caution">
    <text evidence="2">The sequence shown here is derived from an EMBL/GenBank/DDBJ whole genome shotgun (WGS) entry which is preliminary data.</text>
</comment>
<gene>
    <name evidence="2" type="ORF">PENTCL1PPCAC_15458</name>
</gene>
<reference evidence="2" key="1">
    <citation type="submission" date="2023-10" db="EMBL/GenBank/DDBJ databases">
        <title>Genome assembly of Pristionchus species.</title>
        <authorList>
            <person name="Yoshida K."/>
            <person name="Sommer R.J."/>
        </authorList>
    </citation>
    <scope>NUCLEOTIDE SEQUENCE</scope>
    <source>
        <strain evidence="2">RS0144</strain>
    </source>
</reference>
<evidence type="ECO:0000313" key="3">
    <source>
        <dbReference type="Proteomes" id="UP001432027"/>
    </source>
</evidence>
<keyword evidence="1" id="KW-0812">Transmembrane</keyword>
<dbReference type="InterPro" id="IPR019428">
    <property type="entry name" value="7TM_GPCR_serpentine_rcpt_Str"/>
</dbReference>
<feature type="transmembrane region" description="Helical" evidence="1">
    <location>
        <begin position="224"/>
        <end position="251"/>
    </location>
</feature>
<feature type="transmembrane region" description="Helical" evidence="1">
    <location>
        <begin position="55"/>
        <end position="77"/>
    </location>
</feature>
<dbReference type="AlphaFoldDB" id="A0AAV5TGM4"/>
<evidence type="ECO:0000256" key="1">
    <source>
        <dbReference type="SAM" id="Phobius"/>
    </source>
</evidence>
<name>A0AAV5TGM4_9BILA</name>
<dbReference type="Proteomes" id="UP001432027">
    <property type="component" value="Unassembled WGS sequence"/>
</dbReference>
<feature type="non-terminal residue" evidence="2">
    <location>
        <position position="297"/>
    </location>
</feature>
<dbReference type="PANTHER" id="PTHR22943">
    <property type="entry name" value="7-TRANSMEMBRANE DOMAIN RECEPTOR C.ELEGANS"/>
    <property type="match status" value="1"/>
</dbReference>
<sequence length="297" mass="34071">SGAILNLYLFYLVSVSKSTSDRVYKIEITVFSLHGFFLCVFIAIMNYAHVFREGTFITAVLGPLATFLPIKLSMLIIRITMVLVTMMWTLIPATSALQLMTLSRKLHWSVTKRLILSFLFPCLCIAIVATTVEELIPSASFEKIMIRITREVYEMNENMITFGSTMRYPERNYNRSLIYFALFYAIVPYSLTYAVFGALIYQIQKRLRVRGMAVSQRTAKMQRAFFVMQLLQSVLPLVILSSPFTVFLYGVFTQTDLVLSALWFTSFLWICPSVQAIVQLRYIRQAAKARALEPTKI</sequence>
<proteinExistence type="predicted"/>
<dbReference type="Pfam" id="PF10326">
    <property type="entry name" value="7TM_GPCR_Str"/>
    <property type="match status" value="1"/>
</dbReference>
<feature type="transmembrane region" description="Helical" evidence="1">
    <location>
        <begin position="177"/>
        <end position="203"/>
    </location>
</feature>
<keyword evidence="1" id="KW-1133">Transmembrane helix</keyword>
<evidence type="ECO:0000313" key="2">
    <source>
        <dbReference type="EMBL" id="GMS93283.1"/>
    </source>
</evidence>
<organism evidence="2 3">
    <name type="scientific">Pristionchus entomophagus</name>
    <dbReference type="NCBI Taxonomy" id="358040"/>
    <lineage>
        <taxon>Eukaryota</taxon>
        <taxon>Metazoa</taxon>
        <taxon>Ecdysozoa</taxon>
        <taxon>Nematoda</taxon>
        <taxon>Chromadorea</taxon>
        <taxon>Rhabditida</taxon>
        <taxon>Rhabditina</taxon>
        <taxon>Diplogasteromorpha</taxon>
        <taxon>Diplogasteroidea</taxon>
        <taxon>Neodiplogasteridae</taxon>
        <taxon>Pristionchus</taxon>
    </lineage>
</organism>
<protein>
    <recommendedName>
        <fullName evidence="4">G protein-coupled receptor</fullName>
    </recommendedName>
</protein>
<feature type="non-terminal residue" evidence="2">
    <location>
        <position position="1"/>
    </location>
</feature>
<keyword evidence="3" id="KW-1185">Reference proteome</keyword>